<proteinExistence type="predicted"/>
<gene>
    <name evidence="1" type="ORF">GXY80_15735</name>
</gene>
<accession>A0A971S2P8</accession>
<dbReference type="Gene3D" id="3.40.50.1820">
    <property type="entry name" value="alpha/beta hydrolase"/>
    <property type="match status" value="1"/>
</dbReference>
<name>A0A971S2P8_9BACT</name>
<evidence type="ECO:0000313" key="1">
    <source>
        <dbReference type="EMBL" id="NLW36904.1"/>
    </source>
</evidence>
<dbReference type="Proteomes" id="UP000777265">
    <property type="component" value="Unassembled WGS sequence"/>
</dbReference>
<protein>
    <submittedName>
        <fullName evidence="1">Lipase family protein</fullName>
    </submittedName>
</protein>
<dbReference type="SUPFAM" id="SSF53474">
    <property type="entry name" value="alpha/beta-Hydrolases"/>
    <property type="match status" value="1"/>
</dbReference>
<dbReference type="EMBL" id="JAAYEE010000319">
    <property type="protein sequence ID" value="NLW36904.1"/>
    <property type="molecule type" value="Genomic_DNA"/>
</dbReference>
<dbReference type="InterPro" id="IPR029058">
    <property type="entry name" value="AB_hydrolase_fold"/>
</dbReference>
<reference evidence="1" key="2">
    <citation type="submission" date="2020-01" db="EMBL/GenBank/DDBJ databases">
        <authorList>
            <person name="Campanaro S."/>
        </authorList>
    </citation>
    <scope>NUCLEOTIDE SEQUENCE</scope>
    <source>
        <strain evidence="1">AS06rmzACSIP_7</strain>
    </source>
</reference>
<sequence length="182" mass="21051">MTTLEMFKTCRNKDGYKKTWLGADWKIVRDIMYFQQSRGKLDWTFNILSTFRIPGRLGGTWFMFPFGAWCMWKTLKKVIKKNPVKAYIGYSQGGWFASYASAMTTRPAFTFGCPKLGKGQAYLFGNVTHRKNPGDVVTMVPPWAEVYGQVMILNKQIERPDGLSEIEWLSHHAPDEYEARLQ</sequence>
<organism evidence="1 2">
    <name type="scientific">Syntrophorhabdus aromaticivorans</name>
    <dbReference type="NCBI Taxonomy" id="328301"/>
    <lineage>
        <taxon>Bacteria</taxon>
        <taxon>Pseudomonadati</taxon>
        <taxon>Thermodesulfobacteriota</taxon>
        <taxon>Syntrophorhabdia</taxon>
        <taxon>Syntrophorhabdales</taxon>
        <taxon>Syntrophorhabdaceae</taxon>
        <taxon>Syntrophorhabdus</taxon>
    </lineage>
</organism>
<evidence type="ECO:0000313" key="2">
    <source>
        <dbReference type="Proteomes" id="UP000777265"/>
    </source>
</evidence>
<reference evidence="1" key="1">
    <citation type="journal article" date="2020" name="Biotechnol. Biofuels">
        <title>New insights from the biogas microbiome by comprehensive genome-resolved metagenomics of nearly 1600 species originating from multiple anaerobic digesters.</title>
        <authorList>
            <person name="Campanaro S."/>
            <person name="Treu L."/>
            <person name="Rodriguez-R L.M."/>
            <person name="Kovalovszki A."/>
            <person name="Ziels R.M."/>
            <person name="Maus I."/>
            <person name="Zhu X."/>
            <person name="Kougias P.G."/>
            <person name="Basile A."/>
            <person name="Luo G."/>
            <person name="Schluter A."/>
            <person name="Konstantinidis K.T."/>
            <person name="Angelidaki I."/>
        </authorList>
    </citation>
    <scope>NUCLEOTIDE SEQUENCE</scope>
    <source>
        <strain evidence="1">AS06rmzACSIP_7</strain>
    </source>
</reference>
<dbReference type="AlphaFoldDB" id="A0A971S2P8"/>
<comment type="caution">
    <text evidence="1">The sequence shown here is derived from an EMBL/GenBank/DDBJ whole genome shotgun (WGS) entry which is preliminary data.</text>
</comment>